<evidence type="ECO:0000313" key="2">
    <source>
        <dbReference type="Proteomes" id="UP001149079"/>
    </source>
</evidence>
<reference evidence="1" key="1">
    <citation type="submission" date="2022-11" db="EMBL/GenBank/DDBJ databases">
        <authorList>
            <person name="Petersen C."/>
        </authorList>
    </citation>
    <scope>NUCLEOTIDE SEQUENCE</scope>
    <source>
        <strain evidence="1">IBT 22155</strain>
    </source>
</reference>
<keyword evidence="2" id="KW-1185">Reference proteome</keyword>
<dbReference type="OrthoDB" id="3064516at2759"/>
<gene>
    <name evidence="1" type="ORF">N7515_000048</name>
</gene>
<dbReference type="Proteomes" id="UP001149079">
    <property type="component" value="Unassembled WGS sequence"/>
</dbReference>
<sequence>MIHSSESVAYTEHSFSARLPIPFPQRTLLVHRVLANSPNSFGFLTATGTLLKRGTLLGGLWKRRLLVRGRRLRLEVDFTSHDESYPPQDLNVDVDGLDVTTVNHSTGVPNLAIRSVVKGYLYGPGSILVAHGDHEALSICQIKDAVVGYKKLIEAALKSEEKGEIEL</sequence>
<dbReference type="EMBL" id="JAPQKL010000001">
    <property type="protein sequence ID" value="KAJ5145484.1"/>
    <property type="molecule type" value="Genomic_DNA"/>
</dbReference>
<protein>
    <submittedName>
        <fullName evidence="1">Uncharacterized protein</fullName>
    </submittedName>
</protein>
<name>A0A9W9HED3_9EURO</name>
<evidence type="ECO:0000313" key="1">
    <source>
        <dbReference type="EMBL" id="KAJ5145484.1"/>
    </source>
</evidence>
<dbReference type="AlphaFoldDB" id="A0A9W9HED3"/>
<dbReference type="RefSeq" id="XP_056525958.1">
    <property type="nucleotide sequence ID" value="XM_056660792.1"/>
</dbReference>
<organism evidence="1 2">
    <name type="scientific">Penicillium bovifimosum</name>
    <dbReference type="NCBI Taxonomy" id="126998"/>
    <lineage>
        <taxon>Eukaryota</taxon>
        <taxon>Fungi</taxon>
        <taxon>Dikarya</taxon>
        <taxon>Ascomycota</taxon>
        <taxon>Pezizomycotina</taxon>
        <taxon>Eurotiomycetes</taxon>
        <taxon>Eurotiomycetidae</taxon>
        <taxon>Eurotiales</taxon>
        <taxon>Aspergillaceae</taxon>
        <taxon>Penicillium</taxon>
    </lineage>
</organism>
<proteinExistence type="predicted"/>
<dbReference type="GeneID" id="81399962"/>
<accession>A0A9W9HED3</accession>
<reference evidence="1" key="2">
    <citation type="journal article" date="2023" name="IMA Fungus">
        <title>Comparative genomic study of the Penicillium genus elucidates a diverse pangenome and 15 lateral gene transfer events.</title>
        <authorList>
            <person name="Petersen C."/>
            <person name="Sorensen T."/>
            <person name="Nielsen M.R."/>
            <person name="Sondergaard T.E."/>
            <person name="Sorensen J.L."/>
            <person name="Fitzpatrick D.A."/>
            <person name="Frisvad J.C."/>
            <person name="Nielsen K.L."/>
        </authorList>
    </citation>
    <scope>NUCLEOTIDE SEQUENCE</scope>
    <source>
        <strain evidence="1">IBT 22155</strain>
    </source>
</reference>
<comment type="caution">
    <text evidence="1">The sequence shown here is derived from an EMBL/GenBank/DDBJ whole genome shotgun (WGS) entry which is preliminary data.</text>
</comment>